<dbReference type="RefSeq" id="WP_277103514.1">
    <property type="nucleotide sequence ID" value="NZ_BAAAJS010000069.1"/>
</dbReference>
<evidence type="ECO:0000313" key="2">
    <source>
        <dbReference type="Proteomes" id="UP001183619"/>
    </source>
</evidence>
<sequence length="127" mass="14019">MEEVKMRECTTDLHLLLTPQQWVAVHEALSANTCAGVEISAVYAQELSFACEPDNMLVTHFEQQEGRVPLAEVLHRVVVLSKTSRELKDLTVAIVEVIATTVDSHLYWYGTSSLGHSDPYSASACSL</sequence>
<dbReference type="EMBL" id="JAVDYF010000001">
    <property type="protein sequence ID" value="MDR7356029.1"/>
    <property type="molecule type" value="Genomic_DNA"/>
</dbReference>
<protein>
    <submittedName>
        <fullName evidence="1">Uncharacterized protein</fullName>
    </submittedName>
</protein>
<proteinExistence type="predicted"/>
<gene>
    <name evidence="1" type="ORF">J2S37_002567</name>
</gene>
<reference evidence="1 2" key="1">
    <citation type="submission" date="2023-07" db="EMBL/GenBank/DDBJ databases">
        <title>Sequencing the genomes of 1000 actinobacteria strains.</title>
        <authorList>
            <person name="Klenk H.-P."/>
        </authorList>
    </citation>
    <scope>NUCLEOTIDE SEQUENCE [LARGE SCALE GENOMIC DNA]</scope>
    <source>
        <strain evidence="1 2">DSM 44508</strain>
    </source>
</reference>
<name>A0ABU2BF82_9CORY</name>
<accession>A0ABU2BF82</accession>
<organism evidence="1 2">
    <name type="scientific">Corynebacterium felinum</name>
    <dbReference type="NCBI Taxonomy" id="131318"/>
    <lineage>
        <taxon>Bacteria</taxon>
        <taxon>Bacillati</taxon>
        <taxon>Actinomycetota</taxon>
        <taxon>Actinomycetes</taxon>
        <taxon>Mycobacteriales</taxon>
        <taxon>Corynebacteriaceae</taxon>
        <taxon>Corynebacterium</taxon>
    </lineage>
</organism>
<keyword evidence="2" id="KW-1185">Reference proteome</keyword>
<dbReference type="Proteomes" id="UP001183619">
    <property type="component" value="Unassembled WGS sequence"/>
</dbReference>
<comment type="caution">
    <text evidence="1">The sequence shown here is derived from an EMBL/GenBank/DDBJ whole genome shotgun (WGS) entry which is preliminary data.</text>
</comment>
<evidence type="ECO:0000313" key="1">
    <source>
        <dbReference type="EMBL" id="MDR7356029.1"/>
    </source>
</evidence>